<dbReference type="GO" id="GO:0000160">
    <property type="term" value="P:phosphorelay signal transduction system"/>
    <property type="evidence" value="ECO:0007669"/>
    <property type="project" value="InterPro"/>
</dbReference>
<accession>A0A7X8YD75</accession>
<feature type="region of interest" description="Disordered" evidence="4">
    <location>
        <begin position="255"/>
        <end position="275"/>
    </location>
</feature>
<dbReference type="InterPro" id="IPR036388">
    <property type="entry name" value="WH-like_DNA-bd_sf"/>
</dbReference>
<dbReference type="InterPro" id="IPR016032">
    <property type="entry name" value="Sig_transdc_resp-reg_C-effctor"/>
</dbReference>
<evidence type="ECO:0000256" key="2">
    <source>
        <dbReference type="ARBA" id="ARBA00023125"/>
    </source>
</evidence>
<dbReference type="Gene3D" id="1.25.40.10">
    <property type="entry name" value="Tetratricopeptide repeat domain"/>
    <property type="match status" value="1"/>
</dbReference>
<evidence type="ECO:0000259" key="5">
    <source>
        <dbReference type="PROSITE" id="PS51755"/>
    </source>
</evidence>
<feature type="DNA-binding region" description="OmpR/PhoB-type" evidence="3">
    <location>
        <begin position="1"/>
        <end position="96"/>
    </location>
</feature>
<dbReference type="InterPro" id="IPR005158">
    <property type="entry name" value="BTAD"/>
</dbReference>
<dbReference type="Proteomes" id="UP000523139">
    <property type="component" value="Unassembled WGS sequence"/>
</dbReference>
<keyword evidence="7" id="KW-1185">Reference proteome</keyword>
<dbReference type="InterPro" id="IPR001867">
    <property type="entry name" value="OmpR/PhoB-type_DNA-bd"/>
</dbReference>
<organism evidence="6 7">
    <name type="scientific">Nesterenkonia sedimenti</name>
    <dbReference type="NCBI Taxonomy" id="1463632"/>
    <lineage>
        <taxon>Bacteria</taxon>
        <taxon>Bacillati</taxon>
        <taxon>Actinomycetota</taxon>
        <taxon>Actinomycetes</taxon>
        <taxon>Micrococcales</taxon>
        <taxon>Micrococcaceae</taxon>
        <taxon>Nesterenkonia</taxon>
    </lineage>
</organism>
<dbReference type="Pfam" id="PF20703">
    <property type="entry name" value="nSTAND1"/>
    <property type="match status" value="1"/>
</dbReference>
<dbReference type="Gene3D" id="1.10.10.10">
    <property type="entry name" value="Winged helix-like DNA-binding domain superfamily/Winged helix DNA-binding domain"/>
    <property type="match status" value="1"/>
</dbReference>
<proteinExistence type="inferred from homology"/>
<name>A0A7X8YD75_9MICC</name>
<comment type="caution">
    <text evidence="6">The sequence shown here is derived from an EMBL/GenBank/DDBJ whole genome shotgun (WGS) entry which is preliminary data.</text>
</comment>
<comment type="similarity">
    <text evidence="1">Belongs to the AfsR/DnrI/RedD regulatory family.</text>
</comment>
<dbReference type="PANTHER" id="PTHR47691">
    <property type="entry name" value="REGULATOR-RELATED"/>
    <property type="match status" value="1"/>
</dbReference>
<protein>
    <submittedName>
        <fullName evidence="6">AfsR/SARP family transcriptional regulator</fullName>
    </submittedName>
</protein>
<dbReference type="PANTHER" id="PTHR47691:SF3">
    <property type="entry name" value="HTH-TYPE TRANSCRIPTIONAL REGULATOR RV0890C-RELATED"/>
    <property type="match status" value="1"/>
</dbReference>
<dbReference type="SUPFAM" id="SSF46894">
    <property type="entry name" value="C-terminal effector domain of the bipartite response regulators"/>
    <property type="match status" value="1"/>
</dbReference>
<dbReference type="SMART" id="SM01043">
    <property type="entry name" value="BTAD"/>
    <property type="match status" value="1"/>
</dbReference>
<dbReference type="EMBL" id="JABAHY010000002">
    <property type="protein sequence ID" value="NLS09160.1"/>
    <property type="molecule type" value="Genomic_DNA"/>
</dbReference>
<gene>
    <name evidence="6" type="ORF">HGQ17_03890</name>
</gene>
<dbReference type="CDD" id="cd15831">
    <property type="entry name" value="BTAD"/>
    <property type="match status" value="1"/>
</dbReference>
<reference evidence="6 7" key="1">
    <citation type="submission" date="2020-04" db="EMBL/GenBank/DDBJ databases">
        <title>Nesterenkonia sp. nov., isolated from marine sediment.</title>
        <authorList>
            <person name="Zhang G."/>
        </authorList>
    </citation>
    <scope>NUCLEOTIDE SEQUENCE [LARGE SCALE GENOMIC DNA]</scope>
    <source>
        <strain evidence="6 7">MY13</strain>
    </source>
</reference>
<dbReference type="InterPro" id="IPR027417">
    <property type="entry name" value="P-loop_NTPase"/>
</dbReference>
<dbReference type="PRINTS" id="PR00364">
    <property type="entry name" value="DISEASERSIST"/>
</dbReference>
<evidence type="ECO:0000256" key="3">
    <source>
        <dbReference type="PROSITE-ProRule" id="PRU01091"/>
    </source>
</evidence>
<dbReference type="InterPro" id="IPR049052">
    <property type="entry name" value="nSTAND1"/>
</dbReference>
<evidence type="ECO:0000313" key="7">
    <source>
        <dbReference type="Proteomes" id="UP000523139"/>
    </source>
</evidence>
<dbReference type="SMART" id="SM00862">
    <property type="entry name" value="Trans_reg_C"/>
    <property type="match status" value="1"/>
</dbReference>
<feature type="domain" description="OmpR/PhoB-type" evidence="5">
    <location>
        <begin position="1"/>
        <end position="96"/>
    </location>
</feature>
<dbReference type="AlphaFoldDB" id="A0A7X8YD75"/>
<dbReference type="Gene3D" id="3.40.50.300">
    <property type="entry name" value="P-loop containing nucleotide triphosphate hydrolases"/>
    <property type="match status" value="1"/>
</dbReference>
<evidence type="ECO:0000256" key="1">
    <source>
        <dbReference type="ARBA" id="ARBA00005820"/>
    </source>
</evidence>
<dbReference type="InterPro" id="IPR011990">
    <property type="entry name" value="TPR-like_helical_dom_sf"/>
</dbReference>
<dbReference type="Pfam" id="PF00486">
    <property type="entry name" value="Trans_reg_C"/>
    <property type="match status" value="1"/>
</dbReference>
<dbReference type="SUPFAM" id="SSF52540">
    <property type="entry name" value="P-loop containing nucleoside triphosphate hydrolases"/>
    <property type="match status" value="1"/>
</dbReference>
<evidence type="ECO:0000256" key="4">
    <source>
        <dbReference type="SAM" id="MobiDB-lite"/>
    </source>
</evidence>
<dbReference type="GO" id="GO:0003677">
    <property type="term" value="F:DNA binding"/>
    <property type="evidence" value="ECO:0007669"/>
    <property type="project" value="UniProtKB-UniRule"/>
</dbReference>
<keyword evidence="2 3" id="KW-0238">DNA-binding</keyword>
<dbReference type="PROSITE" id="PS51755">
    <property type="entry name" value="OMPR_PHOB"/>
    <property type="match status" value="1"/>
</dbReference>
<dbReference type="RefSeq" id="WP_168886652.1">
    <property type="nucleotide sequence ID" value="NZ_JABAHY010000002.1"/>
</dbReference>
<dbReference type="GO" id="GO:0006355">
    <property type="term" value="P:regulation of DNA-templated transcription"/>
    <property type="evidence" value="ECO:0007669"/>
    <property type="project" value="InterPro"/>
</dbReference>
<dbReference type="Pfam" id="PF03704">
    <property type="entry name" value="BTAD"/>
    <property type="match status" value="1"/>
</dbReference>
<evidence type="ECO:0000313" key="6">
    <source>
        <dbReference type="EMBL" id="NLS09160.1"/>
    </source>
</evidence>
<sequence>MRVEVLGPIQLRDDEAEVVDVPERKVRALLAALIAAAGETISAETLIDRVWGEDLPSNPSRVLQAKLSQLRSLLEQAAPGAKDMLVRSPGGYSLQVSAGASDAAAFREAVQTASQLSGAQRAEHLKDALGLWRGAAYAEFADELWLMPEVSQLQQERLTAVEIAAESLIETGAAEEAVSLAAPYFAQHPTREGLAAPLLLGYYRSRRQPEALAAYERLRAHLADELGVEPSAELQDLHLKILRQDPELAPVVETRAPAGPGTHSPDQVSPEGNGVTSAGRWLPSYASAFFGREQELAEIQDLLSHHRLVTLLGIGGIGKTRLAVRTAAEFTEHTQTEVWFLDLSELQPRPDDYIACRVERIYRITAETLQLTAHLSSNDSIASRIQSALQAREALLVLDNCEHVIDEVATFTDELLRSAQGVRVLATSREPMGLAEEQRFVVPQLQVNGETSPAVEFFLTRAQAVNSAIARDEQTVTAASELCRHLDGLPLALELAAARTSVLSVPDLLDRITDRLDLLARPGRAAPRRQQTLRGMLDWSWSLLEAEEQALLRRLAVHPVIWRLDVIEQVCADSGQWPTLGGESCPEARELNISVDGQVLLSRRRVLPVLANLVERSLVSTITVGGETRYRLLETVGTYAAEKLDDAGERDPLALKHIDYYRNLVDCASLYLFGPQAREWVVTIDEARPQIALAITEALRRQDGASAVSLVLATFWFRWMTGRADALLEELSAAAACPNPSESPEEKRAHAQVTVLARTVADQPTRLKVEPVLEALESFGSDEQSQLARMEVQWFGATVMFGDAAHLEQGLELFREAIDYLIQAGDLRAAAFASTQRDWFLLEVWAEPPQGLPGALDVEQILRDHGDSYGLTQALGVQHLWAETHGRRAEARRLLDEVIDLCADLQLDGELSFWLIVEAVLALREDNDDAAEQLLARSLRLAHRAAYVYCVTLHDATAAILAAKRGDAARSNQLLDGLSPEDRDSSVRLLQRYLSPEQIPEELRTVGAPSA</sequence>
<dbReference type="SUPFAM" id="SSF48452">
    <property type="entry name" value="TPR-like"/>
    <property type="match status" value="1"/>
</dbReference>